<dbReference type="GO" id="GO:0003677">
    <property type="term" value="F:DNA binding"/>
    <property type="evidence" value="ECO:0007669"/>
    <property type="project" value="InterPro"/>
</dbReference>
<name>A0A1R0Y5T4_9BACL</name>
<proteinExistence type="predicted"/>
<dbReference type="InterPro" id="IPR010982">
    <property type="entry name" value="Lambda_DNA-bd_dom_sf"/>
</dbReference>
<dbReference type="AlphaFoldDB" id="A0A1R0Y5T4"/>
<sequence>MMKRMTIRAELADYLKKHGTTINQFSEVSKVNSGTISNIINGNRPIAMQQLDRITEGMGLEEGSYYDLYVDECFVHSNPNWRRLRPFLYRCAELDKLDCIARVVGIMMDSLSYTPSLFDTAEDFFAQGKYEAAAMLYQSVAESEKYQHSERLALCQYRLFTIALGEDQDANLRAAVQFEGFVNRLDEVDQLDALKDLANTYSALRHWDKVKAIAKEMGNKATIQYHSKYERARKSKLQKEPEIPLFSYIQYSYMLRSVVYRELGNYDRALHYVNLYMDMSWIREDTEEALQHINQCMEWARANIYLLRILKGDVTVLPEYVAYIEQREEEILSGLFKILQAANYYQFNVDDILLRFKQKKSECRDYRLENRSYNQQILEDRYTNLMAEIASYYIKRNEYEISIKYIMISLECSVKINSESCIIKCVGMFEQLRHIASIETQKEYQNLISKVQRINEKKNGFVSNIS</sequence>
<dbReference type="InterPro" id="IPR011990">
    <property type="entry name" value="TPR-like_helical_dom_sf"/>
</dbReference>
<evidence type="ECO:0000313" key="2">
    <source>
        <dbReference type="Proteomes" id="UP000187439"/>
    </source>
</evidence>
<reference evidence="1 2" key="1">
    <citation type="submission" date="2016-10" db="EMBL/GenBank/DDBJ databases">
        <title>Paenibacillus species isolates.</title>
        <authorList>
            <person name="Beno S.M."/>
        </authorList>
    </citation>
    <scope>NUCLEOTIDE SEQUENCE [LARGE SCALE GENOMIC DNA]</scope>
    <source>
        <strain evidence="1 2">FSL H7-0710</strain>
    </source>
</reference>
<comment type="caution">
    <text evidence="1">The sequence shown here is derived from an EMBL/GenBank/DDBJ whole genome shotgun (WGS) entry which is preliminary data.</text>
</comment>
<gene>
    <name evidence="1" type="ORF">BSK52_06555</name>
</gene>
<evidence type="ECO:0000313" key="1">
    <source>
        <dbReference type="EMBL" id="OMD42695.1"/>
    </source>
</evidence>
<dbReference type="Gene3D" id="1.25.40.10">
    <property type="entry name" value="Tetratricopeptide repeat domain"/>
    <property type="match status" value="1"/>
</dbReference>
<organism evidence="1 2">
    <name type="scientific">Paenibacillus odorifer</name>
    <dbReference type="NCBI Taxonomy" id="189426"/>
    <lineage>
        <taxon>Bacteria</taxon>
        <taxon>Bacillati</taxon>
        <taxon>Bacillota</taxon>
        <taxon>Bacilli</taxon>
        <taxon>Bacillales</taxon>
        <taxon>Paenibacillaceae</taxon>
        <taxon>Paenibacillus</taxon>
    </lineage>
</organism>
<dbReference type="Proteomes" id="UP000187439">
    <property type="component" value="Unassembled WGS sequence"/>
</dbReference>
<dbReference type="EMBL" id="MPTC01000004">
    <property type="protein sequence ID" value="OMD42695.1"/>
    <property type="molecule type" value="Genomic_DNA"/>
</dbReference>
<dbReference type="SUPFAM" id="SSF47413">
    <property type="entry name" value="lambda repressor-like DNA-binding domains"/>
    <property type="match status" value="1"/>
</dbReference>
<protein>
    <submittedName>
        <fullName evidence="1">Transcriptional regulator</fullName>
    </submittedName>
</protein>
<accession>A0A1R0Y5T4</accession>
<dbReference type="OrthoDB" id="2470416at2"/>
<dbReference type="Gene3D" id="1.10.260.40">
    <property type="entry name" value="lambda repressor-like DNA-binding domains"/>
    <property type="match status" value="1"/>
</dbReference>